<name>A0ABW0ME96_9BURK</name>
<keyword evidence="1" id="KW-0812">Transmembrane</keyword>
<keyword evidence="1" id="KW-0472">Membrane</keyword>
<proteinExistence type="predicted"/>
<keyword evidence="1" id="KW-1133">Transmembrane helix</keyword>
<accession>A0ABW0ME96</accession>
<keyword evidence="3" id="KW-1185">Reference proteome</keyword>
<reference evidence="3" key="1">
    <citation type="journal article" date="2019" name="Int. J. Syst. Evol. Microbiol.">
        <title>The Global Catalogue of Microorganisms (GCM) 10K type strain sequencing project: providing services to taxonomists for standard genome sequencing and annotation.</title>
        <authorList>
            <consortium name="The Broad Institute Genomics Platform"/>
            <consortium name="The Broad Institute Genome Sequencing Center for Infectious Disease"/>
            <person name="Wu L."/>
            <person name="Ma J."/>
        </authorList>
    </citation>
    <scope>NUCLEOTIDE SEQUENCE [LARGE SCALE GENOMIC DNA]</scope>
    <source>
        <strain evidence="3">JCM 17066</strain>
    </source>
</reference>
<evidence type="ECO:0000256" key="1">
    <source>
        <dbReference type="SAM" id="Phobius"/>
    </source>
</evidence>
<dbReference type="RefSeq" id="WP_379000511.1">
    <property type="nucleotide sequence ID" value="NZ_JBHSMT010000030.1"/>
</dbReference>
<protein>
    <submittedName>
        <fullName evidence="2">Uncharacterized protein</fullName>
    </submittedName>
</protein>
<dbReference type="EMBL" id="JBHSMT010000030">
    <property type="protein sequence ID" value="MFC5476375.1"/>
    <property type="molecule type" value="Genomic_DNA"/>
</dbReference>
<organism evidence="2 3">
    <name type="scientific">Paraherbaspirillum soli</name>
    <dbReference type="NCBI Taxonomy" id="631222"/>
    <lineage>
        <taxon>Bacteria</taxon>
        <taxon>Pseudomonadati</taxon>
        <taxon>Pseudomonadota</taxon>
        <taxon>Betaproteobacteria</taxon>
        <taxon>Burkholderiales</taxon>
        <taxon>Oxalobacteraceae</taxon>
        <taxon>Paraherbaspirillum</taxon>
    </lineage>
</organism>
<feature type="transmembrane region" description="Helical" evidence="1">
    <location>
        <begin position="23"/>
        <end position="42"/>
    </location>
</feature>
<comment type="caution">
    <text evidence="2">The sequence shown here is derived from an EMBL/GenBank/DDBJ whole genome shotgun (WGS) entry which is preliminary data.</text>
</comment>
<gene>
    <name evidence="2" type="ORF">ACFPM8_20615</name>
</gene>
<dbReference type="Proteomes" id="UP001596045">
    <property type="component" value="Unassembled WGS sequence"/>
</dbReference>
<evidence type="ECO:0000313" key="2">
    <source>
        <dbReference type="EMBL" id="MFC5476375.1"/>
    </source>
</evidence>
<evidence type="ECO:0000313" key="3">
    <source>
        <dbReference type="Proteomes" id="UP001596045"/>
    </source>
</evidence>
<sequence>MALAFQGMRDIQVDVVAGDQQRIAFGAAGVVLVAAGAARAGLHQHRRHRRQRAVGHRVGMFVAAAQEAKWGTKYLYYFI</sequence>